<feature type="region of interest" description="Disordered" evidence="1">
    <location>
        <begin position="133"/>
        <end position="250"/>
    </location>
</feature>
<gene>
    <name evidence="2" type="ORF">RMAR1173_LOCUS11430</name>
</gene>
<feature type="compositionally biased region" description="Basic residues" evidence="1">
    <location>
        <begin position="545"/>
        <end position="564"/>
    </location>
</feature>
<feature type="compositionally biased region" description="Basic residues" evidence="1">
    <location>
        <begin position="574"/>
        <end position="587"/>
    </location>
</feature>
<dbReference type="EMBL" id="HBHJ01017269">
    <property type="protein sequence ID" value="CAD9690423.1"/>
    <property type="molecule type" value="Transcribed_RNA"/>
</dbReference>
<feature type="compositionally biased region" description="Low complexity" evidence="1">
    <location>
        <begin position="439"/>
        <end position="452"/>
    </location>
</feature>
<organism evidence="2">
    <name type="scientific">Rhizochromulina marina</name>
    <dbReference type="NCBI Taxonomy" id="1034831"/>
    <lineage>
        <taxon>Eukaryota</taxon>
        <taxon>Sar</taxon>
        <taxon>Stramenopiles</taxon>
        <taxon>Ochrophyta</taxon>
        <taxon>Dictyochophyceae</taxon>
        <taxon>Rhizochromulinales</taxon>
        <taxon>Rhizochromulina</taxon>
    </lineage>
</organism>
<feature type="region of interest" description="Disordered" evidence="1">
    <location>
        <begin position="717"/>
        <end position="781"/>
    </location>
</feature>
<feature type="region of interest" description="Disordered" evidence="1">
    <location>
        <begin position="320"/>
        <end position="456"/>
    </location>
</feature>
<feature type="region of interest" description="Disordered" evidence="1">
    <location>
        <begin position="268"/>
        <end position="301"/>
    </location>
</feature>
<feature type="compositionally biased region" description="Basic and acidic residues" evidence="1">
    <location>
        <begin position="345"/>
        <end position="355"/>
    </location>
</feature>
<feature type="compositionally biased region" description="Polar residues" evidence="1">
    <location>
        <begin position="588"/>
        <end position="597"/>
    </location>
</feature>
<feature type="compositionally biased region" description="Basic and acidic residues" evidence="1">
    <location>
        <begin position="70"/>
        <end position="79"/>
    </location>
</feature>
<feature type="region of interest" description="Disordered" evidence="1">
    <location>
        <begin position="543"/>
        <end position="603"/>
    </location>
</feature>
<feature type="compositionally biased region" description="Acidic residues" evidence="1">
    <location>
        <begin position="356"/>
        <end position="395"/>
    </location>
</feature>
<name>A0A7S2S5T0_9STRA</name>
<feature type="region of interest" description="Disordered" evidence="1">
    <location>
        <begin position="1"/>
        <end position="97"/>
    </location>
</feature>
<accession>A0A7S2S5T0</accession>
<feature type="compositionally biased region" description="Polar residues" evidence="1">
    <location>
        <begin position="44"/>
        <end position="67"/>
    </location>
</feature>
<evidence type="ECO:0000256" key="1">
    <source>
        <dbReference type="SAM" id="MobiDB-lite"/>
    </source>
</evidence>
<dbReference type="AlphaFoldDB" id="A0A7S2S5T0"/>
<protein>
    <submittedName>
        <fullName evidence="2">Uncharacterized protein</fullName>
    </submittedName>
</protein>
<proteinExistence type="predicted"/>
<evidence type="ECO:0000313" key="2">
    <source>
        <dbReference type="EMBL" id="CAD9690423.1"/>
    </source>
</evidence>
<sequence>MFQAGMYMNATGPDLDDARSIASDCSADLDPSIRDPSLLFGDSDSVTDQTYSAGVSQASPRQSTRVSTGRPREQADLRTTKRQRHSAPAGDVADCPLLQPQARDSIATEQGALELQGRGLAAVPGWPVLVGGSGYNKSRHPPPASSRTPAGELFSPPFSGQGFAGVPGQQYRRRPASSMSAPLPPELTGHSAVLGSRRGRPRGVAPQPSPTPHKALQAWQSGPAKALGDGIPHREQWPGLGQGKPQARGSVLAHMPKQQDQQPFLILDRGIGPFSPLNPFPPPPPPPALPQQQPAQYLGSPLSRDMSALALEATPSVFMGWQAPLPPRTSVQPTTAATDAAAEGNARDSGLHEGCVDEEYEEDQDDEYDEEEEEDSADEDDDGSDDGSDDSEDGSSDGANSEDGGDWDQEVHEPFSAPPGAMGPERGGVAAASPEPTRRTAAGPPATTGPTTLSGGRSHIFRWQSEVGKQANMIIRREIFEALSRGTFITYQGILDRDPFWALHGLQNPDTLGRHLRDLKKNKKADTTGVFTAEDLERLWPGVKGKVKRAQKKRGSKKAPKKKSGQQQQQRRNGAGRRRQQQQKLHSKSQGPAPSHQQAEDEYDRKMREELEFRRQQLEEREQLQQQQLLLRKRLEQEQGLEQQNTEQQKQLLHELYGLQEEQRHHQQIQQQIKLELEKGQRSTLPPLLLPAHTVGTVRKTKKNARQVVVGLALAPPSSPAATNTDLLVHPEPPRAPAQEYHPPAGPAPQHTPTPHQYQPLPHPEETVMVPPFPFPTEAEV</sequence>
<reference evidence="2" key="1">
    <citation type="submission" date="2021-01" db="EMBL/GenBank/DDBJ databases">
        <authorList>
            <person name="Corre E."/>
            <person name="Pelletier E."/>
            <person name="Niang G."/>
            <person name="Scheremetjew M."/>
            <person name="Finn R."/>
            <person name="Kale V."/>
            <person name="Holt S."/>
            <person name="Cochrane G."/>
            <person name="Meng A."/>
            <person name="Brown T."/>
            <person name="Cohen L."/>
        </authorList>
    </citation>
    <scope>NUCLEOTIDE SEQUENCE</scope>
    <source>
        <strain evidence="2">CCMP1243</strain>
    </source>
</reference>
<feature type="compositionally biased region" description="Pro residues" evidence="1">
    <location>
        <begin position="276"/>
        <end position="289"/>
    </location>
</feature>